<dbReference type="Gene3D" id="1.20.59.10">
    <property type="entry name" value="Chorismate mutase"/>
    <property type="match status" value="1"/>
</dbReference>
<dbReference type="AlphaFoldDB" id="A0A2H0KLP1"/>
<comment type="caution">
    <text evidence="3">The sequence shown here is derived from an EMBL/GenBank/DDBJ whole genome shotgun (WGS) entry which is preliminary data.</text>
</comment>
<dbReference type="Pfam" id="PF01817">
    <property type="entry name" value="CM_2"/>
    <property type="match status" value="1"/>
</dbReference>
<dbReference type="Proteomes" id="UP000229570">
    <property type="component" value="Unassembled WGS sequence"/>
</dbReference>
<dbReference type="GO" id="GO:0009697">
    <property type="term" value="P:salicylic acid biosynthetic process"/>
    <property type="evidence" value="ECO:0007669"/>
    <property type="project" value="TreeGrafter"/>
</dbReference>
<evidence type="ECO:0000313" key="4">
    <source>
        <dbReference type="Proteomes" id="UP000229570"/>
    </source>
</evidence>
<reference evidence="3 4" key="1">
    <citation type="submission" date="2017-09" db="EMBL/GenBank/DDBJ databases">
        <title>Depth-based differentiation of microbial function through sediment-hosted aquifers and enrichment of novel symbionts in the deep terrestrial subsurface.</title>
        <authorList>
            <person name="Probst A.J."/>
            <person name="Ladd B."/>
            <person name="Jarett J.K."/>
            <person name="Geller-Mcgrath D.E."/>
            <person name="Sieber C.M."/>
            <person name="Emerson J.B."/>
            <person name="Anantharaman K."/>
            <person name="Thomas B.C."/>
            <person name="Malmstrom R."/>
            <person name="Stieglmeier M."/>
            <person name="Klingl A."/>
            <person name="Woyke T."/>
            <person name="Ryan C.M."/>
            <person name="Banfield J.F."/>
        </authorList>
    </citation>
    <scope>NUCLEOTIDE SEQUENCE [LARGE SCALE GENOMIC DNA]</scope>
    <source>
        <strain evidence="3">CG11_big_fil_rev_8_21_14_0_20_35_14</strain>
    </source>
</reference>
<evidence type="ECO:0000313" key="3">
    <source>
        <dbReference type="EMBL" id="PIQ72178.1"/>
    </source>
</evidence>
<dbReference type="EMBL" id="PCVL01000067">
    <property type="protein sequence ID" value="PIQ72178.1"/>
    <property type="molecule type" value="Genomic_DNA"/>
</dbReference>
<organism evidence="3 4">
    <name type="scientific">Candidatus Roizmanbacteria bacterium CG11_big_fil_rev_8_21_14_0_20_35_14</name>
    <dbReference type="NCBI Taxonomy" id="1974855"/>
    <lineage>
        <taxon>Bacteria</taxon>
        <taxon>Candidatus Roizmaniibacteriota</taxon>
    </lineage>
</organism>
<accession>A0A2H0KLP1</accession>
<dbReference type="InterPro" id="IPR051331">
    <property type="entry name" value="Chorismate_mutase-related"/>
</dbReference>
<protein>
    <recommendedName>
        <fullName evidence="2">Chorismate mutase domain-containing protein</fullName>
    </recommendedName>
</protein>
<evidence type="ECO:0000256" key="1">
    <source>
        <dbReference type="ARBA" id="ARBA00023235"/>
    </source>
</evidence>
<proteinExistence type="predicted"/>
<dbReference type="SMART" id="SM00830">
    <property type="entry name" value="CM_2"/>
    <property type="match status" value="1"/>
</dbReference>
<dbReference type="SUPFAM" id="SSF48600">
    <property type="entry name" value="Chorismate mutase II"/>
    <property type="match status" value="1"/>
</dbReference>
<dbReference type="InterPro" id="IPR036979">
    <property type="entry name" value="CM_dom_sf"/>
</dbReference>
<name>A0A2H0KLP1_9BACT</name>
<gene>
    <name evidence="3" type="ORF">COV86_04370</name>
</gene>
<sequence length="94" mass="10931">MTDQNFQQQLAEHRKEIDLCDKQIIEALAKRMEVVEKVGVLKKQHNVPPLDPSRWQQVVETRKAMAQQLGLKPELVGAIWEIFHQYALELEAKV</sequence>
<dbReference type="InterPro" id="IPR036263">
    <property type="entry name" value="Chorismate_II_sf"/>
</dbReference>
<dbReference type="InterPro" id="IPR002701">
    <property type="entry name" value="CM_II_prokaryot"/>
</dbReference>
<dbReference type="GO" id="GO:0046417">
    <property type="term" value="P:chorismate metabolic process"/>
    <property type="evidence" value="ECO:0007669"/>
    <property type="project" value="InterPro"/>
</dbReference>
<dbReference type="GO" id="GO:0004106">
    <property type="term" value="F:chorismate mutase activity"/>
    <property type="evidence" value="ECO:0007669"/>
    <property type="project" value="InterPro"/>
</dbReference>
<dbReference type="PROSITE" id="PS51168">
    <property type="entry name" value="CHORISMATE_MUT_2"/>
    <property type="match status" value="1"/>
</dbReference>
<evidence type="ECO:0000259" key="2">
    <source>
        <dbReference type="PROSITE" id="PS51168"/>
    </source>
</evidence>
<dbReference type="PANTHER" id="PTHR38041:SF1">
    <property type="entry name" value="CHORISMATE MUTASE"/>
    <property type="match status" value="1"/>
</dbReference>
<dbReference type="PANTHER" id="PTHR38041">
    <property type="entry name" value="CHORISMATE MUTASE"/>
    <property type="match status" value="1"/>
</dbReference>
<feature type="domain" description="Chorismate mutase" evidence="2">
    <location>
        <begin position="4"/>
        <end position="94"/>
    </location>
</feature>
<keyword evidence="1" id="KW-0413">Isomerase</keyword>